<protein>
    <submittedName>
        <fullName evidence="2">Uncharacterized protein</fullName>
    </submittedName>
</protein>
<organism evidence="2 3">
    <name type="scientific">Rhodothalassium salexigens DSM 2132</name>
    <dbReference type="NCBI Taxonomy" id="1188247"/>
    <lineage>
        <taxon>Bacteria</taxon>
        <taxon>Pseudomonadati</taxon>
        <taxon>Pseudomonadota</taxon>
        <taxon>Alphaproteobacteria</taxon>
        <taxon>Rhodothalassiales</taxon>
        <taxon>Rhodothalassiaceae</taxon>
        <taxon>Rhodothalassium</taxon>
    </lineage>
</organism>
<keyword evidence="1" id="KW-0812">Transmembrane</keyword>
<dbReference type="AlphaFoldDB" id="A0A4V2SPT2"/>
<proteinExistence type="predicted"/>
<accession>A0A4V2SPT2</accession>
<feature type="transmembrane region" description="Helical" evidence="1">
    <location>
        <begin position="57"/>
        <end position="78"/>
    </location>
</feature>
<reference evidence="2 3" key="1">
    <citation type="submission" date="2019-03" db="EMBL/GenBank/DDBJ databases">
        <title>Genomic Encyclopedia of Type Strains, Phase IV (KMG-IV): sequencing the most valuable type-strain genomes for metagenomic binning, comparative biology and taxonomic classification.</title>
        <authorList>
            <person name="Goeker M."/>
        </authorList>
    </citation>
    <scope>NUCLEOTIDE SEQUENCE [LARGE SCALE GENOMIC DNA]</scope>
    <source>
        <strain evidence="2 3">DSM 2132</strain>
    </source>
</reference>
<keyword evidence="1" id="KW-1133">Transmembrane helix</keyword>
<sequence>MGAEAVLAWPAPALLLAALLLDLALGGRRGLGRLPALDRLADRLVDAVARPLAPDSAVNGLALLGLSMGAWGAAGWALDRVALGHWQTWPVLVLLLARTVHQRDTWDAMRRLARRLDRASEGDQHAGVRLGLAEGLRRLADGLVAGSLAFLIAGFAGLLAWRGAMAVAARPGEAALVRAPGALARPAALATHLVGLVPGALAWALLRTIGWAEPPAPSSASRAVYPAGDLSTHAGHGHALFLLPSSALARTLKLQFRVETGAQVLWFGPADGRARADIADLLEGTRLLRKAVAGVVVGLMLVVGGQMLWAVWGGGFVP</sequence>
<gene>
    <name evidence="2" type="ORF">EV659_103183</name>
</gene>
<name>A0A4V2SPT2_RHOSA</name>
<keyword evidence="3" id="KW-1185">Reference proteome</keyword>
<dbReference type="RefSeq" id="WP_132707852.1">
    <property type="nucleotide sequence ID" value="NZ_JACIGF010000003.1"/>
</dbReference>
<dbReference type="InParanoid" id="A0A4V2SPT2"/>
<evidence type="ECO:0000256" key="1">
    <source>
        <dbReference type="SAM" id="Phobius"/>
    </source>
</evidence>
<evidence type="ECO:0000313" key="2">
    <source>
        <dbReference type="EMBL" id="TCP36296.1"/>
    </source>
</evidence>
<evidence type="ECO:0000313" key="3">
    <source>
        <dbReference type="Proteomes" id="UP000295399"/>
    </source>
</evidence>
<feature type="transmembrane region" description="Helical" evidence="1">
    <location>
        <begin position="291"/>
        <end position="312"/>
    </location>
</feature>
<dbReference type="EMBL" id="SLXO01000003">
    <property type="protein sequence ID" value="TCP36296.1"/>
    <property type="molecule type" value="Genomic_DNA"/>
</dbReference>
<keyword evidence="1" id="KW-0472">Membrane</keyword>
<dbReference type="Proteomes" id="UP000295399">
    <property type="component" value="Unassembled WGS sequence"/>
</dbReference>
<feature type="transmembrane region" description="Helical" evidence="1">
    <location>
        <begin position="139"/>
        <end position="161"/>
    </location>
</feature>
<comment type="caution">
    <text evidence="2">The sequence shown here is derived from an EMBL/GenBank/DDBJ whole genome shotgun (WGS) entry which is preliminary data.</text>
</comment>